<dbReference type="SMART" id="SM00557">
    <property type="entry name" value="IG_FLMN"/>
    <property type="match status" value="10"/>
</dbReference>
<dbReference type="OrthoDB" id="5334309at2759"/>
<reference evidence="4 6" key="2">
    <citation type="journal article" date="2013" name="Nature">
        <title>Insights into bilaterian evolution from three spiralian genomes.</title>
        <authorList>
            <person name="Simakov O."/>
            <person name="Marletaz F."/>
            <person name="Cho S.J."/>
            <person name="Edsinger-Gonzales E."/>
            <person name="Havlak P."/>
            <person name="Hellsten U."/>
            <person name="Kuo D.H."/>
            <person name="Larsson T."/>
            <person name="Lv J."/>
            <person name="Arendt D."/>
            <person name="Savage R."/>
            <person name="Osoegawa K."/>
            <person name="de Jong P."/>
            <person name="Grimwood J."/>
            <person name="Chapman J.A."/>
            <person name="Shapiro H."/>
            <person name="Aerts A."/>
            <person name="Otillar R.P."/>
            <person name="Terry A.Y."/>
            <person name="Boore J.L."/>
            <person name="Grigoriev I.V."/>
            <person name="Lindberg D.R."/>
            <person name="Seaver E.C."/>
            <person name="Weisblat D.A."/>
            <person name="Putnam N.H."/>
            <person name="Rokhsar D.S."/>
        </authorList>
    </citation>
    <scope>NUCLEOTIDE SEQUENCE</scope>
    <source>
        <strain evidence="4 6">I ESC-2004</strain>
    </source>
</reference>
<dbReference type="EMBL" id="KB304010">
    <property type="protein sequence ID" value="ELU02480.1"/>
    <property type="molecule type" value="Genomic_DNA"/>
</dbReference>
<feature type="repeat" description="Filamin" evidence="3">
    <location>
        <begin position="702"/>
        <end position="794"/>
    </location>
</feature>
<accession>R7U801</accession>
<dbReference type="FunFam" id="2.60.40.10:FF:000140">
    <property type="entry name" value="FiLamiN (Actin binding protein) homolog"/>
    <property type="match status" value="2"/>
</dbReference>
<dbReference type="PROSITE" id="PS50194">
    <property type="entry name" value="FILAMIN_REPEAT"/>
    <property type="match status" value="11"/>
</dbReference>
<evidence type="ECO:0000256" key="1">
    <source>
        <dbReference type="ARBA" id="ARBA00009238"/>
    </source>
</evidence>
<dbReference type="PANTHER" id="PTHR38537">
    <property type="entry name" value="JITTERBUG, ISOFORM N"/>
    <property type="match status" value="1"/>
</dbReference>
<dbReference type="HOGENOM" id="CLU_004994_0_0_1"/>
<feature type="repeat" description="Filamin" evidence="3">
    <location>
        <begin position="1"/>
        <end position="30"/>
    </location>
</feature>
<feature type="repeat" description="Filamin" evidence="3">
    <location>
        <begin position="31"/>
        <end position="123"/>
    </location>
</feature>
<feature type="repeat" description="Filamin" evidence="3">
    <location>
        <begin position="124"/>
        <end position="220"/>
    </location>
</feature>
<sequence>MYTPFEQGPHKIDVTYEGLNVPNSPFNVGVVPGCDPTRVRAYGPGLEGGYTEMPQQFTVETRGAGQGGLGLAIEGPSEAKMTCKDNRDGSCTVEYLPTKPGDYDIAVKFADQNIPGSPFRVQVVDEVNAAKVKCFGPGIEPQGVRKGQPAMFTVDATKAGFAPLEVTTTDQLGATRPAQVQPRGDGTYDVAYFPECEGPFRVDVKYAAKPVPGSPFQTTILPQFDASRVRVTGDGVRPQGVLASMPVSFTIDTRDAGIADLDVAIQGPDGTFVRPKIHNNGDGTFTVTYTPEDVGPYNVSVSFGGQPVPGAPFTVRTSPTGDASKVKIPDGIRTTIPVGEECVINVNTEEAGTGNVTCRIHSNTGSDVDIDIVDNGDGTVSVMYTPRVPGAYTLNLKFGGQPIPNGTITQQAVEPEEYAKIAEEEALREVNTPEISKQHGAAPSSGDFNPVDFCIPVGPVFNFVSAIVTTPSGQKHYPKIEDNKNGTVTLRYQPTEIGLHTLDVLYNQTPIQGSPFKFFVDRIAPGHVTAYGPGLSHGIAGQPATFTIVTKDAGAGGLALAVEGPSKAEIQCVDNKDGTCTVTYYPTMPGEYNIVIKFADQHINGSPFTAKITGPGREAETHVSVGTSSEVSLKVTETDISQLTATIKSPSGIEEPCMLKRLANGHLGISFTPREVGAHLVNVYRHGEHIPNSPFKIFVGETEIGNASKVKVYGRGISEGMANEVNEFFVNTKDAGYGGLSLSIEGPSKADIECHDNEDGSCRVTYKPTEPGTYIVNVKFADEHVPGSPFMVKIGGEPSGRMTERITRQSQAADITHVGSQCELSLKIPGTSPYDMEASVTSPSGSSEICDVIDLGEGHYSIKFVPKEMGVHTVSVKHKGIHIPGSPFQFTVGPITDGGSHKVRAVGPGLERAEVNTPANFNIYTREAGAGGLSIAVEGPSKAEIDFQDKKDGSCEVAYTCTEPGEYMVSVKFNDQHIPDSPFKVYVAPGSGDSQKLSVESLEALGLQVRLFSLFVLSNSRFFFLL</sequence>
<feature type="repeat" description="Filamin" evidence="3">
    <location>
        <begin position="318"/>
        <end position="412"/>
    </location>
</feature>
<dbReference type="EnsemblMetazoa" id="CapteT100274">
    <property type="protein sequence ID" value="CapteP100274"/>
    <property type="gene ID" value="CapteG100274"/>
</dbReference>
<dbReference type="FunFam" id="2.60.40.10:FF:000007">
    <property type="entry name" value="Filamin-B isoform C"/>
    <property type="match status" value="2"/>
</dbReference>
<dbReference type="STRING" id="283909.R7U801"/>
<evidence type="ECO:0000313" key="5">
    <source>
        <dbReference type="EnsemblMetazoa" id="CapteP100274"/>
    </source>
</evidence>
<keyword evidence="2" id="KW-0677">Repeat</keyword>
<feature type="repeat" description="Filamin" evidence="3">
    <location>
        <begin position="520"/>
        <end position="612"/>
    </location>
</feature>
<dbReference type="GO" id="GO:0051015">
    <property type="term" value="F:actin filament binding"/>
    <property type="evidence" value="ECO:0007669"/>
    <property type="project" value="InterPro"/>
</dbReference>
<reference evidence="5" key="3">
    <citation type="submission" date="2015-06" db="UniProtKB">
        <authorList>
            <consortium name="EnsemblMetazoa"/>
        </authorList>
    </citation>
    <scope>IDENTIFICATION</scope>
</reference>
<dbReference type="FunFam" id="2.60.40.10:FF:000001">
    <property type="entry name" value="Filamin-C isoform b"/>
    <property type="match status" value="2"/>
</dbReference>
<evidence type="ECO:0000313" key="4">
    <source>
        <dbReference type="EMBL" id="ELU02480.1"/>
    </source>
</evidence>
<keyword evidence="6" id="KW-1185">Reference proteome</keyword>
<dbReference type="InterPro" id="IPR017868">
    <property type="entry name" value="Filamin/ABP280_repeat-like"/>
</dbReference>
<reference evidence="6" key="1">
    <citation type="submission" date="2012-12" db="EMBL/GenBank/DDBJ databases">
        <authorList>
            <person name="Hellsten U."/>
            <person name="Grimwood J."/>
            <person name="Chapman J.A."/>
            <person name="Shapiro H."/>
            <person name="Aerts A."/>
            <person name="Otillar R.P."/>
            <person name="Terry A.Y."/>
            <person name="Boore J.L."/>
            <person name="Simakov O."/>
            <person name="Marletaz F."/>
            <person name="Cho S.-J."/>
            <person name="Edsinger-Gonzales E."/>
            <person name="Havlak P."/>
            <person name="Kuo D.-H."/>
            <person name="Larsson T."/>
            <person name="Lv J."/>
            <person name="Arendt D."/>
            <person name="Savage R."/>
            <person name="Osoegawa K."/>
            <person name="de Jong P."/>
            <person name="Lindberg D.R."/>
            <person name="Seaver E.C."/>
            <person name="Weisblat D.A."/>
            <person name="Putnam N.H."/>
            <person name="Grigoriev I.V."/>
            <person name="Rokhsar D.S."/>
        </authorList>
    </citation>
    <scope>NUCLEOTIDE SEQUENCE</scope>
    <source>
        <strain evidence="6">I ESC-2004</strain>
    </source>
</reference>
<dbReference type="AlphaFoldDB" id="R7U801"/>
<feature type="repeat" description="Filamin" evidence="3">
    <location>
        <begin position="818"/>
        <end position="892"/>
    </location>
</feature>
<dbReference type="PANTHER" id="PTHR38537:SF8">
    <property type="entry name" value="FILAMIN-A"/>
    <property type="match status" value="1"/>
</dbReference>
<dbReference type="InterPro" id="IPR044801">
    <property type="entry name" value="Filamin"/>
</dbReference>
<dbReference type="OMA" id="AFKVEMY"/>
<feature type="repeat" description="Filamin" evidence="3">
    <location>
        <begin position="221"/>
        <end position="317"/>
    </location>
</feature>
<feature type="repeat" description="Filamin" evidence="3">
    <location>
        <begin position="895"/>
        <end position="987"/>
    </location>
</feature>
<proteinExistence type="inferred from homology"/>
<evidence type="ECO:0000313" key="6">
    <source>
        <dbReference type="Proteomes" id="UP000014760"/>
    </source>
</evidence>
<dbReference type="InterPro" id="IPR013783">
    <property type="entry name" value="Ig-like_fold"/>
</dbReference>
<dbReference type="SUPFAM" id="SSF81296">
    <property type="entry name" value="E set domains"/>
    <property type="match status" value="10"/>
</dbReference>
<dbReference type="InterPro" id="IPR001298">
    <property type="entry name" value="Filamin/ABP280_rpt"/>
</dbReference>
<feature type="repeat" description="Filamin" evidence="3">
    <location>
        <begin position="428"/>
        <end position="520"/>
    </location>
</feature>
<evidence type="ECO:0000256" key="2">
    <source>
        <dbReference type="ARBA" id="ARBA00022737"/>
    </source>
</evidence>
<dbReference type="Gene3D" id="2.60.40.10">
    <property type="entry name" value="Immunoglobulins"/>
    <property type="match status" value="11"/>
</dbReference>
<feature type="repeat" description="Filamin" evidence="3">
    <location>
        <begin position="610"/>
        <end position="699"/>
    </location>
</feature>
<dbReference type="Pfam" id="PF00630">
    <property type="entry name" value="Filamin"/>
    <property type="match status" value="10"/>
</dbReference>
<dbReference type="InterPro" id="IPR014756">
    <property type="entry name" value="Ig_E-set"/>
</dbReference>
<dbReference type="EMBL" id="AMQN01008807">
    <property type="status" value="NOT_ANNOTATED_CDS"/>
    <property type="molecule type" value="Genomic_DNA"/>
</dbReference>
<comment type="similarity">
    <text evidence="1">Belongs to the filamin family.</text>
</comment>
<gene>
    <name evidence="4" type="ORF">CAPTEDRAFT_100274</name>
</gene>
<protein>
    <recommendedName>
        <fullName evidence="7">Filamin</fullName>
    </recommendedName>
</protein>
<dbReference type="GO" id="GO:0030036">
    <property type="term" value="P:actin cytoskeleton organization"/>
    <property type="evidence" value="ECO:0007669"/>
    <property type="project" value="InterPro"/>
</dbReference>
<dbReference type="Proteomes" id="UP000014760">
    <property type="component" value="Unassembled WGS sequence"/>
</dbReference>
<evidence type="ECO:0000256" key="3">
    <source>
        <dbReference type="PROSITE-ProRule" id="PRU00087"/>
    </source>
</evidence>
<name>R7U801_CAPTE</name>
<organism evidence="4">
    <name type="scientific">Capitella teleta</name>
    <name type="common">Polychaete worm</name>
    <dbReference type="NCBI Taxonomy" id="283909"/>
    <lineage>
        <taxon>Eukaryota</taxon>
        <taxon>Metazoa</taxon>
        <taxon>Spiralia</taxon>
        <taxon>Lophotrochozoa</taxon>
        <taxon>Annelida</taxon>
        <taxon>Polychaeta</taxon>
        <taxon>Sedentaria</taxon>
        <taxon>Scolecida</taxon>
        <taxon>Capitellidae</taxon>
        <taxon>Capitella</taxon>
    </lineage>
</organism>
<evidence type="ECO:0008006" key="7">
    <source>
        <dbReference type="Google" id="ProtNLM"/>
    </source>
</evidence>